<evidence type="ECO:0000313" key="4">
    <source>
        <dbReference type="Proteomes" id="UP000602087"/>
    </source>
</evidence>
<dbReference type="AlphaFoldDB" id="A0A934MAP0"/>
<feature type="compositionally biased region" description="Basic and acidic residues" evidence="1">
    <location>
        <begin position="322"/>
        <end position="343"/>
    </location>
</feature>
<feature type="region of interest" description="Disordered" evidence="1">
    <location>
        <begin position="1"/>
        <end position="27"/>
    </location>
</feature>
<evidence type="ECO:0000256" key="1">
    <source>
        <dbReference type="SAM" id="MobiDB-lite"/>
    </source>
</evidence>
<protein>
    <recommendedName>
        <fullName evidence="5">Tetratricopeptide repeat protein</fullName>
    </recommendedName>
</protein>
<proteinExistence type="predicted"/>
<keyword evidence="4" id="KW-1185">Reference proteome</keyword>
<evidence type="ECO:0000256" key="2">
    <source>
        <dbReference type="SAM" id="Phobius"/>
    </source>
</evidence>
<evidence type="ECO:0000313" key="3">
    <source>
        <dbReference type="EMBL" id="MBI9115810.1"/>
    </source>
</evidence>
<feature type="region of interest" description="Disordered" evidence="1">
    <location>
        <begin position="242"/>
        <end position="359"/>
    </location>
</feature>
<dbReference type="RefSeq" id="WP_198734381.1">
    <property type="nucleotide sequence ID" value="NZ_JAEINH010000011.1"/>
</dbReference>
<name>A0A934MAP0_9MICO</name>
<dbReference type="EMBL" id="JAEINH010000011">
    <property type="protein sequence ID" value="MBI9115810.1"/>
    <property type="molecule type" value="Genomic_DNA"/>
</dbReference>
<keyword evidence="2" id="KW-0812">Transmembrane</keyword>
<evidence type="ECO:0008006" key="5">
    <source>
        <dbReference type="Google" id="ProtNLM"/>
    </source>
</evidence>
<gene>
    <name evidence="3" type="ORF">JAV76_12380</name>
</gene>
<accession>A0A934MAP0</accession>
<feature type="compositionally biased region" description="Basic and acidic residues" evidence="1">
    <location>
        <begin position="13"/>
        <end position="27"/>
    </location>
</feature>
<sequence>MPDSLPVKVSTRGTERTDRRAERRAEMERQAEERRKVLEYDRAARLRAARLRRRRLLLWWSLPVVLLALAAAWKAFSVPVIAGSALEEYEDGRYADAVDSYHWLQTLNVAEQWKVHFAEGTSLLQDGQLEAAVEELYVALDAAPAAPENMSAVADGEIVPVCVIRTNLAVAHELQGDVEHGAADGHVARMKREQSALDALGPDVPDDGTAPDPEEYRRLAIDAYLEAEGLYREANEIRVEDGCADDDTARQRNVDRETEAREKREALEEEPPPPDAGDGGEPEEPQEPQEPEEGQEGQEGQEGEPGEEGSGGEETAPPLTPEEQRQADLERRNELGEQERQETEDWLDDQGSGGTTKNW</sequence>
<comment type="caution">
    <text evidence="3">The sequence shown here is derived from an EMBL/GenBank/DDBJ whole genome shotgun (WGS) entry which is preliminary data.</text>
</comment>
<keyword evidence="2" id="KW-0472">Membrane</keyword>
<feature type="compositionally biased region" description="Basic and acidic residues" evidence="1">
    <location>
        <begin position="242"/>
        <end position="266"/>
    </location>
</feature>
<reference evidence="3" key="1">
    <citation type="submission" date="2020-12" db="EMBL/GenBank/DDBJ databases">
        <title>Sanguibacter suaedae sp. nov., isolated from Suaeda aralocaspica.</title>
        <authorList>
            <person name="Ma Q."/>
        </authorList>
    </citation>
    <scope>NUCLEOTIDE SEQUENCE</scope>
    <source>
        <strain evidence="3">YZGR15</strain>
    </source>
</reference>
<dbReference type="Proteomes" id="UP000602087">
    <property type="component" value="Unassembled WGS sequence"/>
</dbReference>
<feature type="compositionally biased region" description="Acidic residues" evidence="1">
    <location>
        <begin position="267"/>
        <end position="311"/>
    </location>
</feature>
<keyword evidence="2" id="KW-1133">Transmembrane helix</keyword>
<feature type="transmembrane region" description="Helical" evidence="2">
    <location>
        <begin position="56"/>
        <end position="76"/>
    </location>
</feature>
<organism evidence="3 4">
    <name type="scientific">Sanguibacter suaedae</name>
    <dbReference type="NCBI Taxonomy" id="2795737"/>
    <lineage>
        <taxon>Bacteria</taxon>
        <taxon>Bacillati</taxon>
        <taxon>Actinomycetota</taxon>
        <taxon>Actinomycetes</taxon>
        <taxon>Micrococcales</taxon>
        <taxon>Sanguibacteraceae</taxon>
        <taxon>Sanguibacter</taxon>
    </lineage>
</organism>